<reference evidence="3" key="1">
    <citation type="submission" date="2023-06" db="EMBL/GenBank/DDBJ databases">
        <title>Genomic analysis of the entomopathogenic nematode Steinernema hermaphroditum.</title>
        <authorList>
            <person name="Schwarz E.M."/>
            <person name="Heppert J.K."/>
            <person name="Baniya A."/>
            <person name="Schwartz H.T."/>
            <person name="Tan C.-H."/>
            <person name="Antoshechkin I."/>
            <person name="Sternberg P.W."/>
            <person name="Goodrich-Blair H."/>
            <person name="Dillman A.R."/>
        </authorList>
    </citation>
    <scope>NUCLEOTIDE SEQUENCE</scope>
    <source>
        <strain evidence="3">PS9179</strain>
        <tissue evidence="3">Whole animal</tissue>
    </source>
</reference>
<evidence type="ECO:0000313" key="3">
    <source>
        <dbReference type="EMBL" id="KAK0408428.1"/>
    </source>
</evidence>
<keyword evidence="2" id="KW-0812">Transmembrane</keyword>
<keyword evidence="2" id="KW-1133">Transmembrane helix</keyword>
<evidence type="ECO:0000313" key="4">
    <source>
        <dbReference type="Proteomes" id="UP001175271"/>
    </source>
</evidence>
<dbReference type="AlphaFoldDB" id="A0AA39HM67"/>
<evidence type="ECO:0000256" key="2">
    <source>
        <dbReference type="SAM" id="Phobius"/>
    </source>
</evidence>
<comment type="caution">
    <text evidence="3">The sequence shown here is derived from an EMBL/GenBank/DDBJ whole genome shotgun (WGS) entry which is preliminary data.</text>
</comment>
<organism evidence="3 4">
    <name type="scientific">Steinernema hermaphroditum</name>
    <dbReference type="NCBI Taxonomy" id="289476"/>
    <lineage>
        <taxon>Eukaryota</taxon>
        <taxon>Metazoa</taxon>
        <taxon>Ecdysozoa</taxon>
        <taxon>Nematoda</taxon>
        <taxon>Chromadorea</taxon>
        <taxon>Rhabditida</taxon>
        <taxon>Tylenchina</taxon>
        <taxon>Panagrolaimomorpha</taxon>
        <taxon>Strongyloidoidea</taxon>
        <taxon>Steinernematidae</taxon>
        <taxon>Steinernema</taxon>
    </lineage>
</organism>
<sequence length="79" mass="8801">MDTSTSLLSFYGEGHYSLLIGTLFFGFLAVTSLIVLALLCMFSSKESRKDEESPNEDLPVDQIDCPKPKNQEKHVTFAV</sequence>
<proteinExistence type="predicted"/>
<keyword evidence="2" id="KW-0472">Membrane</keyword>
<gene>
    <name evidence="3" type="ORF">QR680_003950</name>
</gene>
<name>A0AA39HM67_9BILA</name>
<protein>
    <submittedName>
        <fullName evidence="3">Uncharacterized protein</fullName>
    </submittedName>
</protein>
<dbReference type="EMBL" id="JAUCMV010000003">
    <property type="protein sequence ID" value="KAK0408428.1"/>
    <property type="molecule type" value="Genomic_DNA"/>
</dbReference>
<evidence type="ECO:0000256" key="1">
    <source>
        <dbReference type="SAM" id="MobiDB-lite"/>
    </source>
</evidence>
<dbReference type="Proteomes" id="UP001175271">
    <property type="component" value="Unassembled WGS sequence"/>
</dbReference>
<accession>A0AA39HM67</accession>
<keyword evidence="4" id="KW-1185">Reference proteome</keyword>
<feature type="region of interest" description="Disordered" evidence="1">
    <location>
        <begin position="46"/>
        <end position="68"/>
    </location>
</feature>
<feature type="transmembrane region" description="Helical" evidence="2">
    <location>
        <begin position="16"/>
        <end position="39"/>
    </location>
</feature>